<dbReference type="RefSeq" id="XP_020435839.1">
    <property type="nucleotide sequence ID" value="XM_020573767.1"/>
</dbReference>
<protein>
    <submittedName>
        <fullName evidence="2">Uncharacterized protein</fullName>
    </submittedName>
</protein>
<keyword evidence="1" id="KW-1133">Transmembrane helix</keyword>
<keyword evidence="3" id="KW-1185">Reference proteome</keyword>
<dbReference type="GeneID" id="31358312"/>
<evidence type="ECO:0000313" key="3">
    <source>
        <dbReference type="Proteomes" id="UP000001396"/>
    </source>
</evidence>
<dbReference type="InterPro" id="IPR024078">
    <property type="entry name" value="LmbE-like_dom_sf"/>
</dbReference>
<organism evidence="2 3">
    <name type="scientific">Heterostelium pallidum (strain ATCC 26659 / Pp 5 / PN500)</name>
    <name type="common">Cellular slime mold</name>
    <name type="synonym">Polysphondylium pallidum</name>
    <dbReference type="NCBI Taxonomy" id="670386"/>
    <lineage>
        <taxon>Eukaryota</taxon>
        <taxon>Amoebozoa</taxon>
        <taxon>Evosea</taxon>
        <taxon>Eumycetozoa</taxon>
        <taxon>Dictyostelia</taxon>
        <taxon>Acytosteliales</taxon>
        <taxon>Acytosteliaceae</taxon>
        <taxon>Heterostelium</taxon>
    </lineage>
</organism>
<evidence type="ECO:0000256" key="1">
    <source>
        <dbReference type="SAM" id="Phobius"/>
    </source>
</evidence>
<keyword evidence="1" id="KW-0812">Transmembrane</keyword>
<reference evidence="2 3" key="1">
    <citation type="journal article" date="2011" name="Genome Res.">
        <title>Phylogeny-wide analysis of social amoeba genomes highlights ancient origins for complex intercellular communication.</title>
        <authorList>
            <person name="Heidel A.J."/>
            <person name="Lawal H.M."/>
            <person name="Felder M."/>
            <person name="Schilde C."/>
            <person name="Helps N.R."/>
            <person name="Tunggal B."/>
            <person name="Rivero F."/>
            <person name="John U."/>
            <person name="Schleicher M."/>
            <person name="Eichinger L."/>
            <person name="Platzer M."/>
            <person name="Noegel A.A."/>
            <person name="Schaap P."/>
            <person name="Gloeckner G."/>
        </authorList>
    </citation>
    <scope>NUCLEOTIDE SEQUENCE [LARGE SCALE GENOMIC DNA]</scope>
    <source>
        <strain evidence="3">ATCC 26659 / Pp 5 / PN500</strain>
    </source>
</reference>
<feature type="transmembrane region" description="Helical" evidence="1">
    <location>
        <begin position="46"/>
        <end position="70"/>
    </location>
</feature>
<comment type="caution">
    <text evidence="2">The sequence shown here is derived from an EMBL/GenBank/DDBJ whole genome shotgun (WGS) entry which is preliminary data.</text>
</comment>
<dbReference type="Gene3D" id="3.40.50.10320">
    <property type="entry name" value="LmbE-like"/>
    <property type="match status" value="1"/>
</dbReference>
<dbReference type="Proteomes" id="UP000001396">
    <property type="component" value="Unassembled WGS sequence"/>
</dbReference>
<dbReference type="InParanoid" id="D3B324"/>
<evidence type="ECO:0000313" key="2">
    <source>
        <dbReference type="EMBL" id="EFA83722.1"/>
    </source>
</evidence>
<proteinExistence type="predicted"/>
<dbReference type="AlphaFoldDB" id="D3B324"/>
<keyword evidence="1" id="KW-0472">Membrane</keyword>
<sequence>MYNEENISTSSYRYYALRECFDMRHCGQRPLYQQLKFCLKSGTRIFLLNLLFFITIVAVCNAAVPTVFYVPHQDDEALGMPLGIPEHIAAGRPVKVILYMPNRSDPGLLDIMNGVTQCPLNKYYASRFPGHPAYHNFNMNQQQMNTYRNEEFSRSVGALGLSTYSSTGWGDAQESQLVSLMYNLILKYEKIYPGTGHKCIAGPSFMLINIFKIKNRDCFPWDNPPKPMVDHIACYKAALLLKSNYPNGINGLGWDFRFYDDYIWFDPVTNENTYYTYTTHPEPPCPQYTYGAGQYMGYKINSQNAYKVYTPSSNRYALGMHSVPNLFYGSQNDPYIYLELLEPGNNPPCKIQPYNQTPRGSFAKSIHVHDHDNSHDFNSTEGFYHGDFQYVPAVEEIEEYIEFEDVTEQAIKMFGDEHWKQ</sequence>
<gene>
    <name evidence="2" type="ORF">PPL_02789</name>
</gene>
<name>D3B324_HETP5</name>
<dbReference type="EMBL" id="ADBJ01000010">
    <property type="protein sequence ID" value="EFA83722.1"/>
    <property type="molecule type" value="Genomic_DNA"/>
</dbReference>
<accession>D3B324</accession>
<dbReference type="SUPFAM" id="SSF102588">
    <property type="entry name" value="LmbE-like"/>
    <property type="match status" value="1"/>
</dbReference>